<keyword evidence="1" id="KW-0812">Transmembrane</keyword>
<dbReference type="Proteomes" id="UP001362999">
    <property type="component" value="Unassembled WGS sequence"/>
</dbReference>
<keyword evidence="1" id="KW-0472">Membrane</keyword>
<sequence length="397" mass="46494">MHWRRSSFALICFLFIFGLFYLLYNLSERPHTPVLGGPVDTAVRNSSSTLLVSAFFHLSKSKHTIREYEWWLCQFLGPITTDIYFYTSVEMLPLVRKCRGTLPITIDTSFATPFDVPPLQKLKDVYRGQLELDRERKIHQSEELDASWNAKPFLLDEAAKILARQGITYDYVFWNDAGSFRISHGFTDWPSISRVRDIWREGSALSGEKEQDLLFFPVCRVPHPSYTNWEEHMGPIDDYFSEASFFGGSPHTVSWWRETYYAYHDHYLRQGHFVGKDQNLIFSLFLLFPSRIIAVWLDDPDAPAHKELGPVQDTAHEGFLGSCGENWFYYQFWLANLADRLAMNEIWEKAALWSWGGWRRRRECRLTRVVWVKELLHRQFGKDWRPPMPSIAVPGNS</sequence>
<keyword evidence="3" id="KW-1185">Reference proteome</keyword>
<reference evidence="2 3" key="1">
    <citation type="journal article" date="2024" name="J Genomics">
        <title>Draft genome sequencing and assembly of Favolaschia claudopus CIRM-BRFM 2984 isolated from oak limbs.</title>
        <authorList>
            <person name="Navarro D."/>
            <person name="Drula E."/>
            <person name="Chaduli D."/>
            <person name="Cazenave R."/>
            <person name="Ahrendt S."/>
            <person name="Wang J."/>
            <person name="Lipzen A."/>
            <person name="Daum C."/>
            <person name="Barry K."/>
            <person name="Grigoriev I.V."/>
            <person name="Favel A."/>
            <person name="Rosso M.N."/>
            <person name="Martin F."/>
        </authorList>
    </citation>
    <scope>NUCLEOTIDE SEQUENCE [LARGE SCALE GENOMIC DNA]</scope>
    <source>
        <strain evidence="2 3">CIRM-BRFM 2984</strain>
    </source>
</reference>
<gene>
    <name evidence="2" type="ORF">R3P38DRAFT_2605835</name>
</gene>
<evidence type="ECO:0000256" key="1">
    <source>
        <dbReference type="SAM" id="Phobius"/>
    </source>
</evidence>
<evidence type="ECO:0000313" key="2">
    <source>
        <dbReference type="EMBL" id="KAK7048143.1"/>
    </source>
</evidence>
<dbReference type="AlphaFoldDB" id="A0AAW0DAK8"/>
<dbReference type="EMBL" id="JAWWNJ010000009">
    <property type="protein sequence ID" value="KAK7048143.1"/>
    <property type="molecule type" value="Genomic_DNA"/>
</dbReference>
<keyword evidence="1" id="KW-1133">Transmembrane helix</keyword>
<evidence type="ECO:0000313" key="3">
    <source>
        <dbReference type="Proteomes" id="UP001362999"/>
    </source>
</evidence>
<name>A0AAW0DAK8_9AGAR</name>
<organism evidence="2 3">
    <name type="scientific">Favolaschia claudopus</name>
    <dbReference type="NCBI Taxonomy" id="2862362"/>
    <lineage>
        <taxon>Eukaryota</taxon>
        <taxon>Fungi</taxon>
        <taxon>Dikarya</taxon>
        <taxon>Basidiomycota</taxon>
        <taxon>Agaricomycotina</taxon>
        <taxon>Agaricomycetes</taxon>
        <taxon>Agaricomycetidae</taxon>
        <taxon>Agaricales</taxon>
        <taxon>Marasmiineae</taxon>
        <taxon>Mycenaceae</taxon>
        <taxon>Favolaschia</taxon>
    </lineage>
</organism>
<protein>
    <submittedName>
        <fullName evidence="2">Uncharacterized protein</fullName>
    </submittedName>
</protein>
<accession>A0AAW0DAK8</accession>
<feature type="transmembrane region" description="Helical" evidence="1">
    <location>
        <begin position="7"/>
        <end position="24"/>
    </location>
</feature>
<comment type="caution">
    <text evidence="2">The sequence shown here is derived from an EMBL/GenBank/DDBJ whole genome shotgun (WGS) entry which is preliminary data.</text>
</comment>
<proteinExistence type="predicted"/>